<evidence type="ECO:0000313" key="1">
    <source>
        <dbReference type="EnsemblPlants" id="Ma05_p19930.1"/>
    </source>
</evidence>
<organism evidence="1 2">
    <name type="scientific">Musa acuminata subsp. malaccensis</name>
    <name type="common">Wild banana</name>
    <name type="synonym">Musa malaccensis</name>
    <dbReference type="NCBI Taxonomy" id="214687"/>
    <lineage>
        <taxon>Eukaryota</taxon>
        <taxon>Viridiplantae</taxon>
        <taxon>Streptophyta</taxon>
        <taxon>Embryophyta</taxon>
        <taxon>Tracheophyta</taxon>
        <taxon>Spermatophyta</taxon>
        <taxon>Magnoliopsida</taxon>
        <taxon>Liliopsida</taxon>
        <taxon>Zingiberales</taxon>
        <taxon>Musaceae</taxon>
        <taxon>Musa</taxon>
    </lineage>
</organism>
<dbReference type="Gramene" id="Ma05_t19930.1">
    <property type="protein sequence ID" value="Ma05_p19930.1"/>
    <property type="gene ID" value="Ma05_g19930"/>
</dbReference>
<dbReference type="InParanoid" id="A0A804J6F7"/>
<accession>A0A804J6F7</accession>
<name>A0A804J6F7_MUSAM</name>
<keyword evidence="2" id="KW-1185">Reference proteome</keyword>
<dbReference type="Proteomes" id="UP000012960">
    <property type="component" value="Unplaced"/>
</dbReference>
<evidence type="ECO:0000313" key="2">
    <source>
        <dbReference type="Proteomes" id="UP000012960"/>
    </source>
</evidence>
<proteinExistence type="predicted"/>
<dbReference type="EnsemblPlants" id="Ma05_t19930.1">
    <property type="protein sequence ID" value="Ma05_p19930.1"/>
    <property type="gene ID" value="Ma05_g19930"/>
</dbReference>
<protein>
    <submittedName>
        <fullName evidence="1">Uncharacterized protein</fullName>
    </submittedName>
</protein>
<reference evidence="1" key="1">
    <citation type="submission" date="2021-05" db="UniProtKB">
        <authorList>
            <consortium name="EnsemblPlants"/>
        </authorList>
    </citation>
    <scope>IDENTIFICATION</scope>
    <source>
        <strain evidence="1">subsp. malaccensis</strain>
    </source>
</reference>
<dbReference type="AlphaFoldDB" id="A0A804J6F7"/>
<sequence length="57" mass="6253">MVAEHGLFYAAQSLCSTVSNPSANFKLREDPLSGSSLKAPRSFFSLSSFRSKESKPR</sequence>